<dbReference type="SUPFAM" id="SSF48150">
    <property type="entry name" value="DNA-glycosylase"/>
    <property type="match status" value="1"/>
</dbReference>
<keyword evidence="1" id="KW-0004">4Fe-4S</keyword>
<evidence type="ECO:0000256" key="4">
    <source>
        <dbReference type="ARBA" id="ARBA00023014"/>
    </source>
</evidence>
<feature type="domain" description="HhH-GPD" evidence="5">
    <location>
        <begin position="35"/>
        <end position="193"/>
    </location>
</feature>
<protein>
    <submittedName>
        <fullName evidence="6">Endonuclease</fullName>
    </submittedName>
</protein>
<dbReference type="Proteomes" id="UP000251800">
    <property type="component" value="Unassembled WGS sequence"/>
</dbReference>
<evidence type="ECO:0000256" key="3">
    <source>
        <dbReference type="ARBA" id="ARBA00023004"/>
    </source>
</evidence>
<keyword evidence="6" id="KW-0378">Hydrolase</keyword>
<sequence>MKPQQALRRLAARYGRQQAWWPAAHTFKVVIGALLVQQTRWVQVEQSLAALRAQSLLRPELLADVDLQRLAELIRPSGFNHQKSARLRRIAGWWQAQGGYPALSRWTTPDLRGALLGQSGVGPETADAILLYGFNRPVFVVDAYLRRLQQRLAGRTDGDNGDQALARQWLAACDHDVERCRQAHALVVIHGQRNCRPKPDCRGCPLQPGCSYAGSSILARR</sequence>
<dbReference type="SMART" id="SM00478">
    <property type="entry name" value="ENDO3c"/>
    <property type="match status" value="1"/>
</dbReference>
<keyword evidence="7" id="KW-1185">Reference proteome</keyword>
<dbReference type="GO" id="GO:0006284">
    <property type="term" value="P:base-excision repair"/>
    <property type="evidence" value="ECO:0007669"/>
    <property type="project" value="InterPro"/>
</dbReference>
<dbReference type="Pfam" id="PF00730">
    <property type="entry name" value="HhH-GPD"/>
    <property type="match status" value="1"/>
</dbReference>
<reference evidence="6 7" key="1">
    <citation type="submission" date="2018-05" db="EMBL/GenBank/DDBJ databases">
        <title>Abyssibacter profundi OUC007T gen. nov., sp. nov, a marine bacterium isolated from seawater of the Mariana Trench.</title>
        <authorList>
            <person name="Zhou S."/>
        </authorList>
    </citation>
    <scope>NUCLEOTIDE SEQUENCE [LARGE SCALE GENOMIC DNA]</scope>
    <source>
        <strain evidence="6 7">OUC007</strain>
    </source>
</reference>
<dbReference type="AlphaFoldDB" id="A0A363UN09"/>
<proteinExistence type="predicted"/>
<keyword evidence="6" id="KW-0255">Endonuclease</keyword>
<dbReference type="InterPro" id="IPR003265">
    <property type="entry name" value="HhH-GPD_domain"/>
</dbReference>
<evidence type="ECO:0000256" key="2">
    <source>
        <dbReference type="ARBA" id="ARBA00022723"/>
    </source>
</evidence>
<dbReference type="EMBL" id="QEQK01000004">
    <property type="protein sequence ID" value="PWN56801.1"/>
    <property type="molecule type" value="Genomic_DNA"/>
</dbReference>
<keyword evidence="2" id="KW-0479">Metal-binding</keyword>
<dbReference type="PANTHER" id="PTHR10359:SF19">
    <property type="entry name" value="DNA REPAIR GLYCOSYLASE MJ1434-RELATED"/>
    <property type="match status" value="1"/>
</dbReference>
<accession>A0A363UN09</accession>
<evidence type="ECO:0000313" key="6">
    <source>
        <dbReference type="EMBL" id="PWN56801.1"/>
    </source>
</evidence>
<dbReference type="GO" id="GO:0051539">
    <property type="term" value="F:4 iron, 4 sulfur cluster binding"/>
    <property type="evidence" value="ECO:0007669"/>
    <property type="project" value="UniProtKB-KW"/>
</dbReference>
<comment type="caution">
    <text evidence="6">The sequence shown here is derived from an EMBL/GenBank/DDBJ whole genome shotgun (WGS) entry which is preliminary data.</text>
</comment>
<dbReference type="InterPro" id="IPR023170">
    <property type="entry name" value="HhH_base_excis_C"/>
</dbReference>
<keyword evidence="3" id="KW-0408">Iron</keyword>
<dbReference type="Gene3D" id="1.10.340.30">
    <property type="entry name" value="Hypothetical protein, domain 2"/>
    <property type="match status" value="1"/>
</dbReference>
<organism evidence="6 7">
    <name type="scientific">Abyssibacter profundi</name>
    <dbReference type="NCBI Taxonomy" id="2182787"/>
    <lineage>
        <taxon>Bacteria</taxon>
        <taxon>Pseudomonadati</taxon>
        <taxon>Pseudomonadota</taxon>
        <taxon>Gammaproteobacteria</taxon>
        <taxon>Chromatiales</taxon>
        <taxon>Oceanococcaceae</taxon>
        <taxon>Abyssibacter</taxon>
    </lineage>
</organism>
<dbReference type="CDD" id="cd00056">
    <property type="entry name" value="ENDO3c"/>
    <property type="match status" value="1"/>
</dbReference>
<dbReference type="GO" id="GO:0046872">
    <property type="term" value="F:metal ion binding"/>
    <property type="evidence" value="ECO:0007669"/>
    <property type="project" value="UniProtKB-KW"/>
</dbReference>
<gene>
    <name evidence="6" type="ORF">DEH80_05090</name>
</gene>
<evidence type="ECO:0000256" key="1">
    <source>
        <dbReference type="ARBA" id="ARBA00022485"/>
    </source>
</evidence>
<dbReference type="PANTHER" id="PTHR10359">
    <property type="entry name" value="A/G-SPECIFIC ADENINE GLYCOSYLASE/ENDONUCLEASE III"/>
    <property type="match status" value="1"/>
</dbReference>
<name>A0A363UN09_9GAMM</name>
<dbReference type="InterPro" id="IPR011257">
    <property type="entry name" value="DNA_glycosylase"/>
</dbReference>
<dbReference type="PIRSF" id="PIRSF001435">
    <property type="entry name" value="Nth"/>
    <property type="match status" value="1"/>
</dbReference>
<evidence type="ECO:0000313" key="7">
    <source>
        <dbReference type="Proteomes" id="UP000251800"/>
    </source>
</evidence>
<evidence type="ECO:0000259" key="5">
    <source>
        <dbReference type="SMART" id="SM00478"/>
    </source>
</evidence>
<dbReference type="Gene3D" id="1.10.1670.10">
    <property type="entry name" value="Helix-hairpin-Helix base-excision DNA repair enzymes (C-terminal)"/>
    <property type="match status" value="1"/>
</dbReference>
<dbReference type="OrthoDB" id="9802365at2"/>
<dbReference type="GO" id="GO:0004519">
    <property type="term" value="F:endonuclease activity"/>
    <property type="evidence" value="ECO:0007669"/>
    <property type="project" value="UniProtKB-KW"/>
</dbReference>
<keyword evidence="6" id="KW-0540">Nuclease</keyword>
<keyword evidence="4" id="KW-0411">Iron-sulfur</keyword>